<dbReference type="EMBL" id="LSRQ01000166">
    <property type="protein sequence ID" value="OAY84852.1"/>
    <property type="molecule type" value="Genomic_DNA"/>
</dbReference>
<dbReference type="AlphaFoldDB" id="A0A199W5U2"/>
<accession>A0A199W5U2</accession>
<dbReference type="InterPro" id="IPR047259">
    <property type="entry name" value="QUIRKY-like"/>
</dbReference>
<dbReference type="Pfam" id="PF08372">
    <property type="entry name" value="PRT_C"/>
    <property type="match status" value="1"/>
</dbReference>
<dbReference type="Pfam" id="PF00168">
    <property type="entry name" value="C2"/>
    <property type="match status" value="4"/>
</dbReference>
<evidence type="ECO:0000259" key="9">
    <source>
        <dbReference type="PROSITE" id="PS50004"/>
    </source>
</evidence>
<dbReference type="PROSITE" id="PS50004">
    <property type="entry name" value="C2"/>
    <property type="match status" value="4"/>
</dbReference>
<dbReference type="PANTHER" id="PTHR31425:SF24">
    <property type="entry name" value="MULTIPLE C2 DOMAIN AND TRANSMEMBRANE REGION PROTEIN 2"/>
    <property type="match status" value="1"/>
</dbReference>
<dbReference type="InterPro" id="IPR035892">
    <property type="entry name" value="C2_domain_sf"/>
</dbReference>
<dbReference type="InterPro" id="IPR047257">
    <property type="entry name" value="C2B_MCTP_PRT_plant"/>
</dbReference>
<evidence type="ECO:0000256" key="6">
    <source>
        <dbReference type="ARBA" id="ARBA00023136"/>
    </source>
</evidence>
<protein>
    <submittedName>
        <fullName evidence="10">Protein QUIRKY</fullName>
    </submittedName>
</protein>
<keyword evidence="4" id="KW-0677">Repeat</keyword>
<evidence type="ECO:0000256" key="8">
    <source>
        <dbReference type="SAM" id="Phobius"/>
    </source>
</evidence>
<dbReference type="SMART" id="SM00239">
    <property type="entry name" value="C2"/>
    <property type="match status" value="4"/>
</dbReference>
<dbReference type="Proteomes" id="UP000092600">
    <property type="component" value="Unassembled WGS sequence"/>
</dbReference>
<dbReference type="InterPro" id="IPR047255">
    <property type="entry name" value="C2D_MCTP_PRT_plant"/>
</dbReference>
<reference evidence="10 11" key="1">
    <citation type="journal article" date="2016" name="DNA Res.">
        <title>The draft genome of MD-2 pineapple using hybrid error correction of long reads.</title>
        <authorList>
            <person name="Redwan R.M."/>
            <person name="Saidin A."/>
            <person name="Kumar S.V."/>
        </authorList>
    </citation>
    <scope>NUCLEOTIDE SEQUENCE [LARGE SCALE GENOMIC DNA]</scope>
    <source>
        <strain evidence="11">cv. MD2</strain>
        <tissue evidence="10">Leaf</tissue>
    </source>
</reference>
<feature type="domain" description="C2" evidence="9">
    <location>
        <begin position="275"/>
        <end position="396"/>
    </location>
</feature>
<feature type="transmembrane region" description="Helical" evidence="8">
    <location>
        <begin position="980"/>
        <end position="1010"/>
    </location>
</feature>
<dbReference type="CDD" id="cd08378">
    <property type="entry name" value="C2B_MCTP_PRT_plant"/>
    <property type="match status" value="1"/>
</dbReference>
<evidence type="ECO:0000256" key="1">
    <source>
        <dbReference type="ARBA" id="ARBA00004141"/>
    </source>
</evidence>
<comment type="caution">
    <text evidence="10">The sequence shown here is derived from an EMBL/GenBank/DDBJ whole genome shotgun (WGS) entry which is preliminary data.</text>
</comment>
<comment type="similarity">
    <text evidence="2">Belongs to the MCTP family.</text>
</comment>
<evidence type="ECO:0000256" key="4">
    <source>
        <dbReference type="ARBA" id="ARBA00022737"/>
    </source>
</evidence>
<evidence type="ECO:0000313" key="10">
    <source>
        <dbReference type="EMBL" id="OAY84852.1"/>
    </source>
</evidence>
<dbReference type="CDD" id="cd08379">
    <property type="entry name" value="C2D_MCTP_PRT_plant"/>
    <property type="match status" value="1"/>
</dbReference>
<feature type="domain" description="C2" evidence="9">
    <location>
        <begin position="437"/>
        <end position="561"/>
    </location>
</feature>
<feature type="domain" description="C2" evidence="9">
    <location>
        <begin position="604"/>
        <end position="736"/>
    </location>
</feature>
<organism evidence="10 11">
    <name type="scientific">Ananas comosus</name>
    <name type="common">Pineapple</name>
    <name type="synonym">Ananas ananas</name>
    <dbReference type="NCBI Taxonomy" id="4615"/>
    <lineage>
        <taxon>Eukaryota</taxon>
        <taxon>Viridiplantae</taxon>
        <taxon>Streptophyta</taxon>
        <taxon>Embryophyta</taxon>
        <taxon>Tracheophyta</taxon>
        <taxon>Spermatophyta</taxon>
        <taxon>Magnoliopsida</taxon>
        <taxon>Liliopsida</taxon>
        <taxon>Poales</taxon>
        <taxon>Bromeliaceae</taxon>
        <taxon>Bromelioideae</taxon>
        <taxon>Ananas</taxon>
    </lineage>
</organism>
<gene>
    <name evidence="10" type="ORF">ACMD2_10155</name>
</gene>
<keyword evidence="6 8" id="KW-0472">Membrane</keyword>
<keyword evidence="5 8" id="KW-1133">Transmembrane helix</keyword>
<proteinExistence type="inferred from homology"/>
<keyword evidence="3 8" id="KW-0812">Transmembrane</keyword>
<dbReference type="InterPro" id="IPR000008">
    <property type="entry name" value="C2_dom"/>
</dbReference>
<comment type="subcellular location">
    <subcellularLocation>
        <location evidence="1">Membrane</location>
        <topology evidence="1">Multi-pass membrane protein</topology>
    </subcellularLocation>
</comment>
<dbReference type="GO" id="GO:0016020">
    <property type="term" value="C:membrane"/>
    <property type="evidence" value="ECO:0007669"/>
    <property type="project" value="UniProtKB-SubCell"/>
</dbReference>
<dbReference type="STRING" id="4615.A0A199W5U2"/>
<dbReference type="FunFam" id="2.60.40.150:FF:000090">
    <property type="entry name" value="C2 domain-containing protein"/>
    <property type="match status" value="1"/>
</dbReference>
<feature type="transmembrane region" description="Helical" evidence="8">
    <location>
        <begin position="836"/>
        <end position="854"/>
    </location>
</feature>
<evidence type="ECO:0000256" key="2">
    <source>
        <dbReference type="ARBA" id="ARBA00007923"/>
    </source>
</evidence>
<name>A0A199W5U2_ANACO</name>
<dbReference type="Gene3D" id="2.60.40.150">
    <property type="entry name" value="C2 domain"/>
    <property type="match status" value="4"/>
</dbReference>
<dbReference type="PANTHER" id="PTHR31425">
    <property type="entry name" value="PHOSPHORIBOSYLANTHRANILATE TRANSFERASE ISOFORM 1"/>
    <property type="match status" value="1"/>
</dbReference>
<feature type="transmembrane region" description="Helical" evidence="8">
    <location>
        <begin position="754"/>
        <end position="771"/>
    </location>
</feature>
<dbReference type="FunFam" id="2.60.40.150:FF:000119">
    <property type="entry name" value="C2 domain-containing protein"/>
    <property type="match status" value="1"/>
</dbReference>
<dbReference type="InterPro" id="IPR047258">
    <property type="entry name" value="C2C_MCTP_PRT_plant"/>
</dbReference>
<evidence type="ECO:0000256" key="5">
    <source>
        <dbReference type="ARBA" id="ARBA00022989"/>
    </source>
</evidence>
<sequence length="1038" mass="117428">MKLVVEVVEAHDLMPKDGEGSSSAFAEVDFGNQITRTRTVPKDLNPAWNEKISFFLDDDPEGTAADLSKRQIEVSVYHERKGFPGHGFLGRVRILGSNIVKQGEEIVHLFPLERKWFFSPVKGEIALKVYVSPEPKSPPPGSASAEKSKVSSNCGVAGSEEEKEPITIVAQAPTPPKKEEKEEGEEEAEEVIKVETTHHINKQQVSSQPGKSVEQQTPATVPVVPVMAYQQVHFGQAQPSRAEEYKLKDTKPQLGERWPIGGGHVRGSGGGWMGLGTGDKFTSTYDLVEQMYYLYVRVVKAKDLPANPITGSCDPYVEAKLGNYKGTTRHYEKRMNPEWNQVFAFSKERIQSTVLEVFVKDKEMVTRDEYVGKVVFDLNEVPTRVPPDSPLAPQWYRLEDRRGEGFKVRGEIMLAVWIGTQADEAFPDAWHADAASVQGEGVYSIRSKVYVSPKLWYLRVNVIEAQDVEPNEKGRLPEVFVKAQVGNQVLKTKPCPMRPGLSPMWNEDLVFVAAEPFDEQLVLTVEDRVSATKDEVLGRAALPLTLFEKRLDHRPVHSRWFNLERFGFAVLEGNHRKELRFASRVHLRVCLEGAYHVMDESTMYISDTRPTARQLWKPPIGVLEVGILSAQGLMPMKAKDSRGTTDAYCVAKYGQKWVRTRTVVSSFSPKWNEQYTWEVYDPCTVITLGVFDNCHLGNSGGGNSNGAAAQAKDSRIGKVRIRLSTLEMDRIYTHSYPLIALQPSGVKKMGELQLAVRFTCLSLASVIYLYGHPLLPKMHYIHPFTVSQVDSLRYQAMSIVAARLGRAEPPLRKEVVEYMLDVDSHMWSMRRSKANFFRIVSLFSGAVGACRWFDSVCRWQNPITTVLVHVLFVILLSYPELILPTVFLYMFMIGLRNYRWRPRYPPHMDTKLSWAEAIHPDELDEEFDTFPTSRPHDLVRMRYDRLRSVAGRIQTVAGDLATQGERTQSLLSWRDPRATALFIMFCLVAAVVLYVTPFRVVALVAGLYVLRHPRFRSKLPSVPSNFFKRLPSRIDSML</sequence>
<evidence type="ECO:0000256" key="7">
    <source>
        <dbReference type="SAM" id="MobiDB-lite"/>
    </source>
</evidence>
<feature type="domain" description="C2" evidence="9">
    <location>
        <begin position="1"/>
        <end position="110"/>
    </location>
</feature>
<evidence type="ECO:0000256" key="3">
    <source>
        <dbReference type="ARBA" id="ARBA00022692"/>
    </source>
</evidence>
<feature type="transmembrane region" description="Helical" evidence="8">
    <location>
        <begin position="866"/>
        <end position="891"/>
    </location>
</feature>
<feature type="region of interest" description="Disordered" evidence="7">
    <location>
        <begin position="132"/>
        <end position="164"/>
    </location>
</feature>
<evidence type="ECO:0000313" key="11">
    <source>
        <dbReference type="Proteomes" id="UP000092600"/>
    </source>
</evidence>
<dbReference type="FunFam" id="2.60.40.150:FF:000128">
    <property type="entry name" value="C2 domain-containing protein"/>
    <property type="match status" value="1"/>
</dbReference>
<dbReference type="SUPFAM" id="SSF49562">
    <property type="entry name" value="C2 domain (Calcium/lipid-binding domain, CaLB)"/>
    <property type="match status" value="4"/>
</dbReference>
<dbReference type="InterPro" id="IPR013583">
    <property type="entry name" value="MCTP_C"/>
</dbReference>
<dbReference type="CDD" id="cd04019">
    <property type="entry name" value="C2C_MCTP_PRT_plant"/>
    <property type="match status" value="1"/>
</dbReference>